<gene>
    <name evidence="7" type="ORF">CQW23_00061</name>
</gene>
<dbReference type="GO" id="GO:0003924">
    <property type="term" value="F:GTPase activity"/>
    <property type="evidence" value="ECO:0007669"/>
    <property type="project" value="InterPro"/>
</dbReference>
<evidence type="ECO:0000256" key="4">
    <source>
        <dbReference type="ARBA" id="ARBA00023134"/>
    </source>
</evidence>
<feature type="compositionally biased region" description="Basic and acidic residues" evidence="6">
    <location>
        <begin position="368"/>
        <end position="378"/>
    </location>
</feature>
<dbReference type="OrthoDB" id="243313at2759"/>
<dbReference type="Gene3D" id="3.40.50.300">
    <property type="entry name" value="P-loop containing nucleotide triphosphate hydrolases"/>
    <property type="match status" value="1"/>
</dbReference>
<keyword evidence="4 5" id="KW-0342">GTP-binding</keyword>
<proteinExistence type="inferred from homology"/>
<dbReference type="InterPro" id="IPR027417">
    <property type="entry name" value="P-loop_NTPase"/>
</dbReference>
<comment type="similarity">
    <text evidence="1 5">Belongs to the GPN-loop GTPase family.</text>
</comment>
<dbReference type="CDD" id="cd17870">
    <property type="entry name" value="GPN1"/>
    <property type="match status" value="1"/>
</dbReference>
<feature type="region of interest" description="Disordered" evidence="6">
    <location>
        <begin position="352"/>
        <end position="412"/>
    </location>
</feature>
<evidence type="ECO:0000256" key="2">
    <source>
        <dbReference type="ARBA" id="ARBA00022741"/>
    </source>
</evidence>
<feature type="region of interest" description="Disordered" evidence="6">
    <location>
        <begin position="1"/>
        <end position="23"/>
    </location>
</feature>
<evidence type="ECO:0000256" key="6">
    <source>
        <dbReference type="SAM" id="MobiDB-lite"/>
    </source>
</evidence>
<dbReference type="EMBL" id="MLFT02000001">
    <property type="protein sequence ID" value="PHT57698.1"/>
    <property type="molecule type" value="Genomic_DNA"/>
</dbReference>
<evidence type="ECO:0000256" key="5">
    <source>
        <dbReference type="RuleBase" id="RU365059"/>
    </source>
</evidence>
<dbReference type="PANTHER" id="PTHR21231:SF8">
    <property type="entry name" value="GPN-LOOP GTPASE 1"/>
    <property type="match status" value="1"/>
</dbReference>
<reference evidence="7 8" key="1">
    <citation type="journal article" date="2017" name="Genome Biol.">
        <title>New reference genome sequences of hot pepper reveal the massive evolution of plant disease-resistance genes by retroduplication.</title>
        <authorList>
            <person name="Kim S."/>
            <person name="Park J."/>
            <person name="Yeom S.I."/>
            <person name="Kim Y.M."/>
            <person name="Seo E."/>
            <person name="Kim K.T."/>
            <person name="Kim M.S."/>
            <person name="Lee J.M."/>
            <person name="Cheong K."/>
            <person name="Shin H.S."/>
            <person name="Kim S.B."/>
            <person name="Han K."/>
            <person name="Lee J."/>
            <person name="Park M."/>
            <person name="Lee H.A."/>
            <person name="Lee H.Y."/>
            <person name="Lee Y."/>
            <person name="Oh S."/>
            <person name="Lee J.H."/>
            <person name="Choi E."/>
            <person name="Choi E."/>
            <person name="Lee S.E."/>
            <person name="Jeon J."/>
            <person name="Kim H."/>
            <person name="Choi G."/>
            <person name="Song H."/>
            <person name="Lee J."/>
            <person name="Lee S.C."/>
            <person name="Kwon J.K."/>
            <person name="Lee H.Y."/>
            <person name="Koo N."/>
            <person name="Hong Y."/>
            <person name="Kim R.W."/>
            <person name="Kang W.H."/>
            <person name="Huh J.H."/>
            <person name="Kang B.C."/>
            <person name="Yang T.J."/>
            <person name="Lee Y.H."/>
            <person name="Bennetzen J.L."/>
            <person name="Choi D."/>
        </authorList>
    </citation>
    <scope>NUCLEOTIDE SEQUENCE [LARGE SCALE GENOMIC DNA]</scope>
    <source>
        <strain evidence="8">cv. PBC81</strain>
    </source>
</reference>
<keyword evidence="8" id="KW-1185">Reference proteome</keyword>
<dbReference type="STRING" id="33114.A0A2G2XJM0"/>
<dbReference type="Pfam" id="PF03029">
    <property type="entry name" value="ATP_bind_1"/>
    <property type="match status" value="1"/>
</dbReference>
<sequence length="412" mass="46080">MEIDAKVPEEAEGSMQVDSKVQENDDISKSMQNLNIEGSSFPFKKKPVIIIVVGMAGSGKTTFLHRLVCHTMASNLRGYVLNLDPAVLTLPFGANIDIRDTVRYKEVMKQFNLGPNGGILTSLNLFATKFDEHGVGISVLLMSRNCDLGPFCFSSEQQVISVIEKRADQLDYVLVDTPGQIEIFTWSASGAIITEAFASTFPTVVTYVVDTPRSESPATFMSNMLYACSILYKTRLPLVLAFNKTDVANHEFALEWMKDFEVFHAALDADNTYTSTLTRSLSLALEEFYKNLRSVGVSAVSGAGMDAFFKAIDASAEEFMETYKADLDKRREEKQLLEENRRRENMEKLRKDMEKTRGETAVLSTGLKDGKGKDKAMMDEEDEEEEDDIRVFSDDEDAIDEDEDEEVAGFSF</sequence>
<evidence type="ECO:0000256" key="3">
    <source>
        <dbReference type="ARBA" id="ARBA00022801"/>
    </source>
</evidence>
<comment type="subunit">
    <text evidence="5">Binds to RNA polymerase II.</text>
</comment>
<dbReference type="InterPro" id="IPR004130">
    <property type="entry name" value="Gpn"/>
</dbReference>
<dbReference type="AlphaFoldDB" id="A0A2G2XJM0"/>
<evidence type="ECO:0000313" key="7">
    <source>
        <dbReference type="EMBL" id="PHT57698.1"/>
    </source>
</evidence>
<dbReference type="EC" id="3.6.5.-" evidence="5"/>
<evidence type="ECO:0000313" key="8">
    <source>
        <dbReference type="Proteomes" id="UP000224567"/>
    </source>
</evidence>
<dbReference type="SUPFAM" id="SSF52540">
    <property type="entry name" value="P-loop containing nucleoside triphosphate hydrolases"/>
    <property type="match status" value="1"/>
</dbReference>
<dbReference type="FunFam" id="3.40.50.300:FF:000817">
    <property type="entry name" value="GPN-loop GTPase 1"/>
    <property type="match status" value="1"/>
</dbReference>
<comment type="function">
    <text evidence="5">Small GTPase required for proper nuclear import of RNA polymerase II (RNAPII). May act at an RNAP assembly step prior to nuclear import.</text>
</comment>
<comment type="caution">
    <text evidence="7">The sequence shown here is derived from an EMBL/GenBank/DDBJ whole genome shotgun (WGS) entry which is preliminary data.</text>
</comment>
<keyword evidence="2 5" id="KW-0547">Nucleotide-binding</keyword>
<feature type="compositionally biased region" description="Acidic residues" evidence="6">
    <location>
        <begin position="379"/>
        <end position="412"/>
    </location>
</feature>
<name>A0A2G2XJM0_CAPBA</name>
<organism evidence="7 8">
    <name type="scientific">Capsicum baccatum</name>
    <name type="common">Peruvian pepper</name>
    <dbReference type="NCBI Taxonomy" id="33114"/>
    <lineage>
        <taxon>Eukaryota</taxon>
        <taxon>Viridiplantae</taxon>
        <taxon>Streptophyta</taxon>
        <taxon>Embryophyta</taxon>
        <taxon>Tracheophyta</taxon>
        <taxon>Spermatophyta</taxon>
        <taxon>Magnoliopsida</taxon>
        <taxon>eudicotyledons</taxon>
        <taxon>Gunneridae</taxon>
        <taxon>Pentapetalae</taxon>
        <taxon>asterids</taxon>
        <taxon>lamiids</taxon>
        <taxon>Solanales</taxon>
        <taxon>Solanaceae</taxon>
        <taxon>Solanoideae</taxon>
        <taxon>Capsiceae</taxon>
        <taxon>Capsicum</taxon>
    </lineage>
</organism>
<dbReference type="GO" id="GO:0005525">
    <property type="term" value="F:GTP binding"/>
    <property type="evidence" value="ECO:0007669"/>
    <property type="project" value="UniProtKB-KW"/>
</dbReference>
<reference evidence="8" key="2">
    <citation type="journal article" date="2017" name="J. Anim. Genet.">
        <title>Multiple reference genome sequences of hot pepper reveal the massive evolution of plant disease resistance genes by retroduplication.</title>
        <authorList>
            <person name="Kim S."/>
            <person name="Park J."/>
            <person name="Yeom S.-I."/>
            <person name="Kim Y.-M."/>
            <person name="Seo E."/>
            <person name="Kim K.-T."/>
            <person name="Kim M.-S."/>
            <person name="Lee J.M."/>
            <person name="Cheong K."/>
            <person name="Shin H.-S."/>
            <person name="Kim S.-B."/>
            <person name="Han K."/>
            <person name="Lee J."/>
            <person name="Park M."/>
            <person name="Lee H.-A."/>
            <person name="Lee H.-Y."/>
            <person name="Lee Y."/>
            <person name="Oh S."/>
            <person name="Lee J.H."/>
            <person name="Choi E."/>
            <person name="Choi E."/>
            <person name="Lee S.E."/>
            <person name="Jeon J."/>
            <person name="Kim H."/>
            <person name="Choi G."/>
            <person name="Song H."/>
            <person name="Lee J."/>
            <person name="Lee S.-C."/>
            <person name="Kwon J.-K."/>
            <person name="Lee H.-Y."/>
            <person name="Koo N."/>
            <person name="Hong Y."/>
            <person name="Kim R.W."/>
            <person name="Kang W.-H."/>
            <person name="Huh J.H."/>
            <person name="Kang B.-C."/>
            <person name="Yang T.-J."/>
            <person name="Lee Y.-H."/>
            <person name="Bennetzen J.L."/>
            <person name="Choi D."/>
        </authorList>
    </citation>
    <scope>NUCLEOTIDE SEQUENCE [LARGE SCALE GENOMIC DNA]</scope>
    <source>
        <strain evidence="8">cv. PBC81</strain>
    </source>
</reference>
<protein>
    <recommendedName>
        <fullName evidence="5">GPN-loop GTPase</fullName>
        <ecNumber evidence="5">3.6.5.-</ecNumber>
    </recommendedName>
</protein>
<dbReference type="GO" id="GO:0005737">
    <property type="term" value="C:cytoplasm"/>
    <property type="evidence" value="ECO:0007669"/>
    <property type="project" value="UniProtKB-SubCell"/>
</dbReference>
<evidence type="ECO:0000256" key="1">
    <source>
        <dbReference type="ARBA" id="ARBA00005290"/>
    </source>
</evidence>
<dbReference type="PANTHER" id="PTHR21231">
    <property type="entry name" value="XPA-BINDING PROTEIN 1-RELATED"/>
    <property type="match status" value="1"/>
</dbReference>
<dbReference type="GO" id="GO:0005634">
    <property type="term" value="C:nucleus"/>
    <property type="evidence" value="ECO:0007669"/>
    <property type="project" value="UniProtKB-SubCell"/>
</dbReference>
<comment type="subcellular location">
    <subcellularLocation>
        <location evidence="5">Cytoplasm</location>
    </subcellularLocation>
    <subcellularLocation>
        <location evidence="5">Nucleus</location>
    </subcellularLocation>
</comment>
<accession>A0A2G2XJM0</accession>
<keyword evidence="5" id="KW-0963">Cytoplasm</keyword>
<dbReference type="Proteomes" id="UP000224567">
    <property type="component" value="Unassembled WGS sequence"/>
</dbReference>
<keyword evidence="3 5" id="KW-0378">Hydrolase</keyword>
<dbReference type="InterPro" id="IPR030230">
    <property type="entry name" value="Gpn1/Npa3/XAB1"/>
</dbReference>